<evidence type="ECO:0000256" key="1">
    <source>
        <dbReference type="SAM" id="MobiDB-lite"/>
    </source>
</evidence>
<feature type="region of interest" description="Disordered" evidence="1">
    <location>
        <begin position="83"/>
        <end position="102"/>
    </location>
</feature>
<accession>A0ABT7P7M5</accession>
<dbReference type="Proteomes" id="UP001529272">
    <property type="component" value="Unassembled WGS sequence"/>
</dbReference>
<reference evidence="2" key="1">
    <citation type="submission" date="2023-06" db="EMBL/GenBank/DDBJ databases">
        <title>Itaconate inhibition of nontuberculous mycobacteria.</title>
        <authorList>
            <person name="Breen P."/>
            <person name="Zimbric M."/>
            <person name="Caverly L."/>
        </authorList>
    </citation>
    <scope>NUCLEOTIDE SEQUENCE</scope>
    <source>
        <strain evidence="2">FLAC1071</strain>
    </source>
</reference>
<gene>
    <name evidence="2" type="ORF">QRB35_25210</name>
</gene>
<keyword evidence="3" id="KW-1185">Reference proteome</keyword>
<dbReference type="EMBL" id="JASZZX010000033">
    <property type="protein sequence ID" value="MDM3929285.1"/>
    <property type="molecule type" value="Genomic_DNA"/>
</dbReference>
<organism evidence="2 3">
    <name type="scientific">Mycobacterium intracellulare subsp. chimaera</name>
    <dbReference type="NCBI Taxonomy" id="222805"/>
    <lineage>
        <taxon>Bacteria</taxon>
        <taxon>Bacillati</taxon>
        <taxon>Actinomycetota</taxon>
        <taxon>Actinomycetes</taxon>
        <taxon>Mycobacteriales</taxon>
        <taxon>Mycobacteriaceae</taxon>
        <taxon>Mycobacterium</taxon>
        <taxon>Mycobacterium avium complex (MAC)</taxon>
    </lineage>
</organism>
<name>A0ABT7P7M5_MYCIT</name>
<sequence>MDGDVPIRLEQRGLRGRRARINDPGSLVVDDYLLPAEFRDGTSAYHGQEVVIADDTPNVYGALAVHQPGRPDDTIMLHHTQLVTTSEAGGGGRATPGEPAAS</sequence>
<dbReference type="RefSeq" id="WP_232527018.1">
    <property type="nucleotide sequence ID" value="NZ_CP012886.2"/>
</dbReference>
<dbReference type="Pfam" id="PF23720">
    <property type="entry name" value="DUF7161"/>
    <property type="match status" value="1"/>
</dbReference>
<evidence type="ECO:0000313" key="2">
    <source>
        <dbReference type="EMBL" id="MDM3929285.1"/>
    </source>
</evidence>
<comment type="caution">
    <text evidence="2">The sequence shown here is derived from an EMBL/GenBank/DDBJ whole genome shotgun (WGS) entry which is preliminary data.</text>
</comment>
<dbReference type="InterPro" id="IPR055585">
    <property type="entry name" value="DUF7161"/>
</dbReference>
<proteinExistence type="predicted"/>
<reference evidence="2" key="2">
    <citation type="submission" date="2023-06" db="EMBL/GenBank/DDBJ databases">
        <authorList>
            <person name="Spilker T."/>
        </authorList>
    </citation>
    <scope>NUCLEOTIDE SEQUENCE</scope>
    <source>
        <strain evidence="2">FLAC1071</strain>
    </source>
</reference>
<protein>
    <submittedName>
        <fullName evidence="2">Uncharacterized protein</fullName>
    </submittedName>
</protein>
<evidence type="ECO:0000313" key="3">
    <source>
        <dbReference type="Proteomes" id="UP001529272"/>
    </source>
</evidence>